<sequence>MTVPRLLAFAGLLLLGLLTGAAGALLQAASWSWFPGGLLLSLLALGALCYGGVKALDARSAGMVAGAGWLLAVMLLTTTRPEGDFVFGAGLGSYAYLLGGVIVAFTTVIRTTTSHPPGAGQGVPRLAK</sequence>
<dbReference type="Proteomes" id="UP000481583">
    <property type="component" value="Unassembled WGS sequence"/>
</dbReference>
<keyword evidence="1" id="KW-0812">Transmembrane</keyword>
<evidence type="ECO:0000313" key="2">
    <source>
        <dbReference type="EMBL" id="NGN70232.1"/>
    </source>
</evidence>
<name>A0A6G4UDY8_9ACTN</name>
<gene>
    <name evidence="2" type="ORF">G5C51_40920</name>
</gene>
<keyword evidence="3" id="KW-1185">Reference proteome</keyword>
<dbReference type="InterPro" id="IPR046095">
    <property type="entry name" value="DUF6113"/>
</dbReference>
<evidence type="ECO:0000313" key="3">
    <source>
        <dbReference type="Proteomes" id="UP000481583"/>
    </source>
</evidence>
<dbReference type="Pfam" id="PF19608">
    <property type="entry name" value="DUF6113"/>
    <property type="match status" value="1"/>
</dbReference>
<organism evidence="2 3">
    <name type="scientific">Streptomyces coryli</name>
    <dbReference type="NCBI Taxonomy" id="1128680"/>
    <lineage>
        <taxon>Bacteria</taxon>
        <taxon>Bacillati</taxon>
        <taxon>Actinomycetota</taxon>
        <taxon>Actinomycetes</taxon>
        <taxon>Kitasatosporales</taxon>
        <taxon>Streptomycetaceae</taxon>
        <taxon>Streptomyces</taxon>
    </lineage>
</organism>
<reference evidence="2 3" key="1">
    <citation type="submission" date="2020-02" db="EMBL/GenBank/DDBJ databases">
        <title>Whole-genome analyses of novel actinobacteria.</title>
        <authorList>
            <person name="Sahin N."/>
        </authorList>
    </citation>
    <scope>NUCLEOTIDE SEQUENCE [LARGE SCALE GENOMIC DNA]</scope>
    <source>
        <strain evidence="2 3">A7024</strain>
    </source>
</reference>
<feature type="transmembrane region" description="Helical" evidence="1">
    <location>
        <begin position="85"/>
        <end position="109"/>
    </location>
</feature>
<evidence type="ECO:0000256" key="1">
    <source>
        <dbReference type="SAM" id="Phobius"/>
    </source>
</evidence>
<accession>A0A6G4UDY8</accession>
<protein>
    <recommendedName>
        <fullName evidence="4">Integral membrane protein</fullName>
    </recommendedName>
</protein>
<proteinExistence type="predicted"/>
<feature type="transmembrane region" description="Helical" evidence="1">
    <location>
        <begin position="60"/>
        <end position="79"/>
    </location>
</feature>
<dbReference type="RefSeq" id="WP_165245851.1">
    <property type="nucleotide sequence ID" value="NZ_JAAKZV010000444.1"/>
</dbReference>
<dbReference type="AlphaFoldDB" id="A0A6G4UDY8"/>
<comment type="caution">
    <text evidence="2">The sequence shown here is derived from an EMBL/GenBank/DDBJ whole genome shotgun (WGS) entry which is preliminary data.</text>
</comment>
<keyword evidence="1" id="KW-0472">Membrane</keyword>
<dbReference type="EMBL" id="JAAKZV010000444">
    <property type="protein sequence ID" value="NGN70232.1"/>
    <property type="molecule type" value="Genomic_DNA"/>
</dbReference>
<feature type="transmembrane region" description="Helical" evidence="1">
    <location>
        <begin position="33"/>
        <end position="53"/>
    </location>
</feature>
<evidence type="ECO:0008006" key="4">
    <source>
        <dbReference type="Google" id="ProtNLM"/>
    </source>
</evidence>
<keyword evidence="1" id="KW-1133">Transmembrane helix</keyword>